<evidence type="ECO:0000313" key="2">
    <source>
        <dbReference type="EMBL" id="SJZ69434.1"/>
    </source>
</evidence>
<dbReference type="Proteomes" id="UP000191153">
    <property type="component" value="Unassembled WGS sequence"/>
</dbReference>
<reference evidence="2 3" key="1">
    <citation type="submission" date="2017-02" db="EMBL/GenBank/DDBJ databases">
        <authorList>
            <person name="Peterson S.W."/>
        </authorList>
    </citation>
    <scope>NUCLEOTIDE SEQUENCE [LARGE SCALE GENOMIC DNA]</scope>
    <source>
        <strain evidence="2 3">ATCC 700028</strain>
    </source>
</reference>
<dbReference type="EMBL" id="FUWX01000009">
    <property type="protein sequence ID" value="SJZ69434.1"/>
    <property type="molecule type" value="Genomic_DNA"/>
</dbReference>
<organism evidence="2 3">
    <name type="scientific">Cetobacterium ceti</name>
    <dbReference type="NCBI Taxonomy" id="180163"/>
    <lineage>
        <taxon>Bacteria</taxon>
        <taxon>Fusobacteriati</taxon>
        <taxon>Fusobacteriota</taxon>
        <taxon>Fusobacteriia</taxon>
        <taxon>Fusobacteriales</taxon>
        <taxon>Fusobacteriaceae</taxon>
        <taxon>Cetobacterium</taxon>
    </lineage>
</organism>
<dbReference type="SUPFAM" id="SSF56925">
    <property type="entry name" value="OMPA-like"/>
    <property type="match status" value="1"/>
</dbReference>
<sequence length="248" mass="27178">MKRLALVLSSILVLSSFASAKEIVAKPEVSKEIVTEPVVVQEEVVEVAPVVTPAPVAVTPNSYITLRAGMDFAPRYKQASFGTASAAQNVNDKSGDNWGGEFAVEYLRQIETSNFYLGGGLAYQRHADVKASNDLWKTGRYDSIPVYVTGKYVMANWDGVKPYLKADLGYSFNRKSGDFSEKSDSQKLGSGKIKDGMYYGAGLGVELDNWTADVMYKVNDAKLDMNNGGSHKFDYSRVTLSVGYKFNL</sequence>
<evidence type="ECO:0000256" key="1">
    <source>
        <dbReference type="SAM" id="SignalP"/>
    </source>
</evidence>
<feature type="chain" id="PRO_5012413910" evidence="1">
    <location>
        <begin position="21"/>
        <end position="248"/>
    </location>
</feature>
<dbReference type="InterPro" id="IPR011250">
    <property type="entry name" value="OMP/PagP_B-barrel"/>
</dbReference>
<dbReference type="Gene3D" id="2.40.160.20">
    <property type="match status" value="1"/>
</dbReference>
<proteinExistence type="predicted"/>
<name>A0A1T4MRK7_9FUSO</name>
<dbReference type="RefSeq" id="WP_078693785.1">
    <property type="nucleotide sequence ID" value="NZ_FUWX01000009.1"/>
</dbReference>
<dbReference type="AlphaFoldDB" id="A0A1T4MRK7"/>
<dbReference type="STRING" id="180163.SAMN02745174_01287"/>
<evidence type="ECO:0000313" key="3">
    <source>
        <dbReference type="Proteomes" id="UP000191153"/>
    </source>
</evidence>
<accession>A0A1T4MRK7</accession>
<dbReference type="OrthoDB" id="81819at2"/>
<keyword evidence="3" id="KW-1185">Reference proteome</keyword>
<protein>
    <submittedName>
        <fullName evidence="2">Outer membrane protein beta-barrel domain-containing protein</fullName>
    </submittedName>
</protein>
<keyword evidence="1" id="KW-0732">Signal</keyword>
<feature type="signal peptide" evidence="1">
    <location>
        <begin position="1"/>
        <end position="20"/>
    </location>
</feature>
<gene>
    <name evidence="2" type="ORF">SAMN02745174_01287</name>
</gene>